<gene>
    <name evidence="3" type="ORF">IV60_GL001418</name>
</gene>
<dbReference type="InterPro" id="IPR014819">
    <property type="entry name" value="PriCT_2"/>
</dbReference>
<proteinExistence type="predicted"/>
<dbReference type="Pfam" id="PF08707">
    <property type="entry name" value="PriCT_2"/>
    <property type="match status" value="1"/>
</dbReference>
<name>A0ABR5Q0I8_9ACTN</name>
<dbReference type="EMBL" id="JQCP01000004">
    <property type="protein sequence ID" value="KRO01546.1"/>
    <property type="molecule type" value="Genomic_DNA"/>
</dbReference>
<dbReference type="Gene3D" id="3.40.50.300">
    <property type="entry name" value="P-loop containing nucleotide triphosphate hydrolases"/>
    <property type="match status" value="1"/>
</dbReference>
<reference evidence="3 4" key="1">
    <citation type="journal article" date="2015" name="Genome Announc.">
        <title>Expanding the biotechnology potential of lactobacilli through comparative genomics of 213 strains and associated genera.</title>
        <authorList>
            <person name="Sun Z."/>
            <person name="Harris H.M."/>
            <person name="McCann A."/>
            <person name="Guo C."/>
            <person name="Argimon S."/>
            <person name="Zhang W."/>
            <person name="Yang X."/>
            <person name="Jeffery I.B."/>
            <person name="Cooney J.C."/>
            <person name="Kagawa T.F."/>
            <person name="Liu W."/>
            <person name="Song Y."/>
            <person name="Salvetti E."/>
            <person name="Wrobel A."/>
            <person name="Rasinkangas P."/>
            <person name="Parkhill J."/>
            <person name="Rea M.C."/>
            <person name="O'Sullivan O."/>
            <person name="Ritari J."/>
            <person name="Douillard F.P."/>
            <person name="Paul Ross R."/>
            <person name="Yang R."/>
            <person name="Briner A.E."/>
            <person name="Felis G.E."/>
            <person name="de Vos W.M."/>
            <person name="Barrangou R."/>
            <person name="Klaenhammer T.R."/>
            <person name="Caufield P.W."/>
            <person name="Cui Y."/>
            <person name="Zhang H."/>
            <person name="O'Toole P.W."/>
        </authorList>
    </citation>
    <scope>NUCLEOTIDE SEQUENCE [LARGE SCALE GENOMIC DNA]</scope>
    <source>
        <strain evidence="3 4">DSM 7090</strain>
    </source>
</reference>
<evidence type="ECO:0000313" key="3">
    <source>
        <dbReference type="EMBL" id="KRO01546.1"/>
    </source>
</evidence>
<comment type="caution">
    <text evidence="3">The sequence shown here is derived from an EMBL/GenBank/DDBJ whole genome shotgun (WGS) entry which is preliminary data.</text>
</comment>
<feature type="compositionally biased region" description="Basic and acidic residues" evidence="1">
    <location>
        <begin position="617"/>
        <end position="628"/>
    </location>
</feature>
<dbReference type="RefSeq" id="WP_003150006.1">
    <property type="nucleotide sequence ID" value="NZ_JQCP01000004.1"/>
</dbReference>
<sequence length="727" mass="82799">MKEQHRDLLDALDAIDPAGLSYQEWVDCGMALHESGFTWQDWDEWSRQDSARYHEGECERKWKSFGNGVERITSGTIIQMARERGWYPSQGPVRAIDWDEPIMVGGITPDWVDEEDVDINGGTWHPARELSDYLQTLFDDSDHVCYVNETYEKDGRYMPKRGHWDRTAEQLREELSKCKNDDIGAVLGDWNENAGAWICFNPMDGKGRGNQNVTEYRYALVESDTLEVEKQLGMIKAMKLPCAAVVSSGHKSVHAIVRIDAGSDYALYRKRVEKLYQYCATHGFSPDTANKNPSRLSRMPGITRAGNRQKLLELNIGCKDWDEWEVWIDESEDDLPDEVDCSDWDEPVVLNAPLIGTEDAGLLRQGQKLIVTGDSKMGKSYALIDLAEAVCTGGDWLDMPCAKGKVLYVNLEIEADEFRQRLHTVWNARRDHADAEKINSLRQNFYTWNLRGKARLMKELTPLLIRRVLKHGESGTFVMIIVDPVYKVNGGDDNDSRMVAEFTNAIDRITEECGCAVVYAHHHPKGTSGQKKAMDRMSGSGVYARDADSMCDFTPLEIPEEFRKTHLSGAPAYRVSMTTRSFPTPPEKNVIFSWPRFYLDPTGKLSRFETEGADPFSKAKETRKKESNRVKKEAAELLQNAFDKAIENGCGGEEGYVSMGDLVEYIGTRDDGEKPKDRTIRDWIAKEWSPLGKKSVEYIGYKGKTSTKTVYFDRMKEVEKEFWEDEK</sequence>
<protein>
    <submittedName>
        <fullName evidence="3">RecA-family ATPase</fullName>
    </submittedName>
</protein>
<evidence type="ECO:0000313" key="4">
    <source>
        <dbReference type="Proteomes" id="UP000051927"/>
    </source>
</evidence>
<dbReference type="InterPro" id="IPR027417">
    <property type="entry name" value="P-loop_NTPase"/>
</dbReference>
<dbReference type="Proteomes" id="UP000051927">
    <property type="component" value="Unassembled WGS sequence"/>
</dbReference>
<accession>A0ABR5Q0I8</accession>
<evidence type="ECO:0000256" key="1">
    <source>
        <dbReference type="SAM" id="MobiDB-lite"/>
    </source>
</evidence>
<dbReference type="GeneID" id="84904901"/>
<feature type="domain" description="Primase C-terminal 2" evidence="2">
    <location>
        <begin position="9"/>
        <end position="81"/>
    </location>
</feature>
<dbReference type="SUPFAM" id="SSF52540">
    <property type="entry name" value="P-loop containing nucleoside triphosphate hydrolases"/>
    <property type="match status" value="1"/>
</dbReference>
<keyword evidence="4" id="KW-1185">Reference proteome</keyword>
<evidence type="ECO:0000259" key="2">
    <source>
        <dbReference type="Pfam" id="PF08707"/>
    </source>
</evidence>
<organism evidence="3 4">
    <name type="scientific">Lancefieldella rimae</name>
    <dbReference type="NCBI Taxonomy" id="1383"/>
    <lineage>
        <taxon>Bacteria</taxon>
        <taxon>Bacillati</taxon>
        <taxon>Actinomycetota</taxon>
        <taxon>Coriobacteriia</taxon>
        <taxon>Coriobacteriales</taxon>
        <taxon>Atopobiaceae</taxon>
        <taxon>Lancefieldella</taxon>
    </lineage>
</organism>
<dbReference type="Pfam" id="PF13481">
    <property type="entry name" value="AAA_25"/>
    <property type="match status" value="1"/>
</dbReference>
<feature type="region of interest" description="Disordered" evidence="1">
    <location>
        <begin position="609"/>
        <end position="628"/>
    </location>
</feature>